<dbReference type="GeneID" id="25328932"/>
<evidence type="ECO:0000259" key="6">
    <source>
        <dbReference type="PROSITE" id="PS50048"/>
    </source>
</evidence>
<dbReference type="HOGENOM" id="CLU_041442_0_0_1"/>
<sequence length="478" mass="52179">MISTRQIYNSDLEFFRRNDRGTHMPLSQTRHIPDHYETPGHLSSRTTPSSEPDSRSASGSRKRVPVACERCRKRKIKCSGNEGDNQSCANCRNAGHGDSCRFLRVASIDAGSFGFRGWHSPHRYSPYSLPSNHRLNYVPLSSRYTPQSSVQYPAVHPGIDYAGYATPSPSVDWARASYVGSYSPYPDDEETSPYSAHPPPYILPNTDPMSTANGYYVHAQNVRPHPGALWTEQQHCISQQGSHLPTSAYSVVTEPQQSYHASGVAGNLPSDRILPTPVTARSIISTQQNSLDCIPNSVSTPRSSGYWPSDSATSAQHIPDQVDSNASQEQSDERRCAAYNIQDMTYNHLTMGNGLPTSSVPAGLRLNVDETHTSPVTAHTGSIQAQHCDSRKSSRESPQANPDNTSIAYGYTGLMAGHSSQMRSTSGQLSNGSLYRRTQPMVTRREPVPEECSPDCSGCPTDSSRGSVASISNTSSGY</sequence>
<feature type="compositionally biased region" description="Polar residues" evidence="5">
    <location>
        <begin position="292"/>
        <end position="303"/>
    </location>
</feature>
<keyword evidence="8" id="KW-1185">Reference proteome</keyword>
<dbReference type="CDD" id="cd00067">
    <property type="entry name" value="GAL4"/>
    <property type="match status" value="1"/>
</dbReference>
<dbReference type="AlphaFoldDB" id="A0A0D2EGY3"/>
<evidence type="ECO:0000256" key="4">
    <source>
        <dbReference type="ARBA" id="ARBA00023242"/>
    </source>
</evidence>
<feature type="compositionally biased region" description="Polar residues" evidence="5">
    <location>
        <begin position="418"/>
        <end position="433"/>
    </location>
</feature>
<dbReference type="STRING" id="348802.A0A0D2EGY3"/>
<dbReference type="InterPro" id="IPR001138">
    <property type="entry name" value="Zn2Cys6_DnaBD"/>
</dbReference>
<evidence type="ECO:0000256" key="3">
    <source>
        <dbReference type="ARBA" id="ARBA00023163"/>
    </source>
</evidence>
<feature type="region of interest" description="Disordered" evidence="5">
    <location>
        <begin position="19"/>
        <end position="64"/>
    </location>
</feature>
<feature type="domain" description="Zn(2)-C6 fungal-type" evidence="6">
    <location>
        <begin position="67"/>
        <end position="102"/>
    </location>
</feature>
<dbReference type="GO" id="GO:0003677">
    <property type="term" value="F:DNA binding"/>
    <property type="evidence" value="ECO:0007669"/>
    <property type="project" value="UniProtKB-KW"/>
</dbReference>
<dbReference type="Gene3D" id="4.10.240.10">
    <property type="entry name" value="Zn(2)-C6 fungal-type DNA-binding domain"/>
    <property type="match status" value="1"/>
</dbReference>
<feature type="region of interest" description="Disordered" evidence="5">
    <location>
        <begin position="292"/>
        <end position="333"/>
    </location>
</feature>
<dbReference type="InterPro" id="IPR036864">
    <property type="entry name" value="Zn2-C6_fun-type_DNA-bd_sf"/>
</dbReference>
<dbReference type="Pfam" id="PF00172">
    <property type="entry name" value="Zn_clus"/>
    <property type="match status" value="1"/>
</dbReference>
<dbReference type="PROSITE" id="PS50048">
    <property type="entry name" value="ZN2_CY6_FUNGAL_2"/>
    <property type="match status" value="1"/>
</dbReference>
<keyword evidence="1" id="KW-0805">Transcription regulation</keyword>
<feature type="compositionally biased region" description="Polar residues" evidence="5">
    <location>
        <begin position="310"/>
        <end position="329"/>
    </location>
</feature>
<dbReference type="EMBL" id="KN847320">
    <property type="protein sequence ID" value="KIW54678.1"/>
    <property type="molecule type" value="Genomic_DNA"/>
</dbReference>
<feature type="region of interest" description="Disordered" evidence="5">
    <location>
        <begin position="375"/>
        <end position="478"/>
    </location>
</feature>
<organism evidence="7 8">
    <name type="scientific">Exophiala xenobiotica</name>
    <dbReference type="NCBI Taxonomy" id="348802"/>
    <lineage>
        <taxon>Eukaryota</taxon>
        <taxon>Fungi</taxon>
        <taxon>Dikarya</taxon>
        <taxon>Ascomycota</taxon>
        <taxon>Pezizomycotina</taxon>
        <taxon>Eurotiomycetes</taxon>
        <taxon>Chaetothyriomycetidae</taxon>
        <taxon>Chaetothyriales</taxon>
        <taxon>Herpotrichiellaceae</taxon>
        <taxon>Exophiala</taxon>
    </lineage>
</organism>
<gene>
    <name evidence="7" type="ORF">PV05_07024</name>
</gene>
<dbReference type="SUPFAM" id="SSF57701">
    <property type="entry name" value="Zn2/Cys6 DNA-binding domain"/>
    <property type="match status" value="1"/>
</dbReference>
<accession>A0A0D2EGY3</accession>
<proteinExistence type="predicted"/>
<dbReference type="GO" id="GO:0008270">
    <property type="term" value="F:zinc ion binding"/>
    <property type="evidence" value="ECO:0007669"/>
    <property type="project" value="InterPro"/>
</dbReference>
<keyword evidence="2" id="KW-0238">DNA-binding</keyword>
<dbReference type="RefSeq" id="XP_013315262.1">
    <property type="nucleotide sequence ID" value="XM_013459808.1"/>
</dbReference>
<feature type="compositionally biased region" description="Polar residues" evidence="5">
    <location>
        <begin position="396"/>
        <end position="407"/>
    </location>
</feature>
<feature type="compositionally biased region" description="Polar residues" evidence="5">
    <location>
        <begin position="460"/>
        <end position="478"/>
    </location>
</feature>
<feature type="compositionally biased region" description="Polar residues" evidence="5">
    <location>
        <begin position="375"/>
        <end position="387"/>
    </location>
</feature>
<evidence type="ECO:0000256" key="5">
    <source>
        <dbReference type="SAM" id="MobiDB-lite"/>
    </source>
</evidence>
<dbReference type="OrthoDB" id="5394557at2759"/>
<evidence type="ECO:0000313" key="7">
    <source>
        <dbReference type="EMBL" id="KIW54678.1"/>
    </source>
</evidence>
<name>A0A0D2EGY3_9EURO</name>
<dbReference type="PROSITE" id="PS00463">
    <property type="entry name" value="ZN2_CY6_FUNGAL_1"/>
    <property type="match status" value="1"/>
</dbReference>
<evidence type="ECO:0000256" key="2">
    <source>
        <dbReference type="ARBA" id="ARBA00023125"/>
    </source>
</evidence>
<dbReference type="Proteomes" id="UP000054342">
    <property type="component" value="Unassembled WGS sequence"/>
</dbReference>
<dbReference type="SMART" id="SM00066">
    <property type="entry name" value="GAL4"/>
    <property type="match status" value="1"/>
</dbReference>
<keyword evidence="4" id="KW-0539">Nucleus</keyword>
<evidence type="ECO:0000313" key="8">
    <source>
        <dbReference type="Proteomes" id="UP000054342"/>
    </source>
</evidence>
<feature type="compositionally biased region" description="Polar residues" evidence="5">
    <location>
        <begin position="41"/>
        <end position="59"/>
    </location>
</feature>
<dbReference type="GO" id="GO:0000981">
    <property type="term" value="F:DNA-binding transcription factor activity, RNA polymerase II-specific"/>
    <property type="evidence" value="ECO:0007669"/>
    <property type="project" value="InterPro"/>
</dbReference>
<evidence type="ECO:0000256" key="1">
    <source>
        <dbReference type="ARBA" id="ARBA00023015"/>
    </source>
</evidence>
<keyword evidence="3" id="KW-0804">Transcription</keyword>
<protein>
    <recommendedName>
        <fullName evidence="6">Zn(2)-C6 fungal-type domain-containing protein</fullName>
    </recommendedName>
</protein>
<reference evidence="7 8" key="1">
    <citation type="submission" date="2015-01" db="EMBL/GenBank/DDBJ databases">
        <title>The Genome Sequence of Exophiala xenobiotica CBS118157.</title>
        <authorList>
            <consortium name="The Broad Institute Genomics Platform"/>
            <person name="Cuomo C."/>
            <person name="de Hoog S."/>
            <person name="Gorbushina A."/>
            <person name="Stielow B."/>
            <person name="Teixiera M."/>
            <person name="Abouelleil A."/>
            <person name="Chapman S.B."/>
            <person name="Priest M."/>
            <person name="Young S.K."/>
            <person name="Wortman J."/>
            <person name="Nusbaum C."/>
            <person name="Birren B."/>
        </authorList>
    </citation>
    <scope>NUCLEOTIDE SEQUENCE [LARGE SCALE GENOMIC DNA]</scope>
    <source>
        <strain evidence="7 8">CBS 118157</strain>
    </source>
</reference>